<evidence type="ECO:0000313" key="5">
    <source>
        <dbReference type="Proteomes" id="UP000321567"/>
    </source>
</evidence>
<comment type="caution">
    <text evidence="4">The sequence shown here is derived from an EMBL/GenBank/DDBJ whole genome shotgun (WGS) entry which is preliminary data.</text>
</comment>
<dbReference type="PANTHER" id="PTHR36150:SF1">
    <property type="entry name" value="DNA GYRASE INHIBITOR YACG"/>
    <property type="match status" value="1"/>
</dbReference>
<sequence>MEDADETPAVRLPKAACPLCGRPVDPRYRPFCSRTCADRDLGHWLSGRYRIPTDETPASESDEF</sequence>
<feature type="binding site" evidence="3">
    <location>
        <position position="17"/>
    </location>
    <ligand>
        <name>Zn(2+)</name>
        <dbReference type="ChEBI" id="CHEBI:29105"/>
    </ligand>
</feature>
<feature type="binding site" evidence="3">
    <location>
        <position position="32"/>
    </location>
    <ligand>
        <name>Zn(2+)</name>
        <dbReference type="ChEBI" id="CHEBI:29105"/>
    </ligand>
</feature>
<dbReference type="Pfam" id="PF03884">
    <property type="entry name" value="YacG"/>
    <property type="match status" value="1"/>
</dbReference>
<dbReference type="HAMAP" id="MF_00649">
    <property type="entry name" value="DNA_gyrase_inhibitor_YacG"/>
    <property type="match status" value="1"/>
</dbReference>
<comment type="cofactor">
    <cofactor evidence="3">
        <name>Zn(2+)</name>
        <dbReference type="ChEBI" id="CHEBI:29105"/>
    </cofactor>
    <text evidence="3">Binds 1 zinc ion.</text>
</comment>
<reference evidence="4 5" key="1">
    <citation type="submission" date="2019-07" db="EMBL/GenBank/DDBJ databases">
        <title>Whole genome shotgun sequence of Rhodospirillum oryzae NBRC 107573.</title>
        <authorList>
            <person name="Hosoyama A."/>
            <person name="Uohara A."/>
            <person name="Ohji S."/>
            <person name="Ichikawa N."/>
        </authorList>
    </citation>
    <scope>NUCLEOTIDE SEQUENCE [LARGE SCALE GENOMIC DNA]</scope>
    <source>
        <strain evidence="4 5">NBRC 107573</strain>
    </source>
</reference>
<dbReference type="GO" id="GO:0008270">
    <property type="term" value="F:zinc ion binding"/>
    <property type="evidence" value="ECO:0007669"/>
    <property type="project" value="UniProtKB-UniRule"/>
</dbReference>
<evidence type="ECO:0000256" key="2">
    <source>
        <dbReference type="ARBA" id="ARBA00022833"/>
    </source>
</evidence>
<dbReference type="AlphaFoldDB" id="A0A512H9U5"/>
<evidence type="ECO:0000256" key="1">
    <source>
        <dbReference type="ARBA" id="ARBA00022723"/>
    </source>
</evidence>
<dbReference type="GO" id="GO:0006355">
    <property type="term" value="P:regulation of DNA-templated transcription"/>
    <property type="evidence" value="ECO:0007669"/>
    <property type="project" value="InterPro"/>
</dbReference>
<dbReference type="InterPro" id="IPR013088">
    <property type="entry name" value="Znf_NHR/GATA"/>
</dbReference>
<comment type="subunit">
    <text evidence="3">Interacts with GyrB.</text>
</comment>
<proteinExistence type="inferred from homology"/>
<protein>
    <recommendedName>
        <fullName evidence="3">DNA gyrase inhibitor YacG</fullName>
    </recommendedName>
</protein>
<dbReference type="OrthoDB" id="9809663at2"/>
<dbReference type="GO" id="GO:0008657">
    <property type="term" value="F:DNA topoisomerase type II (double strand cut, ATP-hydrolyzing) inhibitor activity"/>
    <property type="evidence" value="ECO:0007669"/>
    <property type="project" value="UniProtKB-UniRule"/>
</dbReference>
<dbReference type="PANTHER" id="PTHR36150">
    <property type="entry name" value="DNA GYRASE INHIBITOR YACG"/>
    <property type="match status" value="1"/>
</dbReference>
<dbReference type="RefSeq" id="WP_147164235.1">
    <property type="nucleotide sequence ID" value="NZ_BJZO01000066.1"/>
</dbReference>
<comment type="function">
    <text evidence="3">Inhibits all the catalytic activities of DNA gyrase by preventing its interaction with DNA. Acts by binding directly to the C-terminal domain of GyrB, which probably disrupts DNA binding by the gyrase.</text>
</comment>
<feature type="binding site" evidence="3">
    <location>
        <position position="36"/>
    </location>
    <ligand>
        <name>Zn(2+)</name>
        <dbReference type="ChEBI" id="CHEBI:29105"/>
    </ligand>
</feature>
<organism evidence="4 5">
    <name type="scientific">Pararhodospirillum oryzae</name>
    <dbReference type="NCBI Taxonomy" id="478448"/>
    <lineage>
        <taxon>Bacteria</taxon>
        <taxon>Pseudomonadati</taxon>
        <taxon>Pseudomonadota</taxon>
        <taxon>Alphaproteobacteria</taxon>
        <taxon>Rhodospirillales</taxon>
        <taxon>Rhodospirillaceae</taxon>
        <taxon>Pararhodospirillum</taxon>
    </lineage>
</organism>
<gene>
    <name evidence="3" type="primary">yacG</name>
    <name evidence="4" type="ORF">ROR02_23500</name>
</gene>
<comment type="similarity">
    <text evidence="3">Belongs to the DNA gyrase inhibitor YacG family.</text>
</comment>
<dbReference type="InterPro" id="IPR005584">
    <property type="entry name" value="DNA_gyrase_inhibitor_YacG"/>
</dbReference>
<accession>A0A512H9U5</accession>
<feature type="binding site" evidence="3">
    <location>
        <position position="20"/>
    </location>
    <ligand>
        <name>Zn(2+)</name>
        <dbReference type="ChEBI" id="CHEBI:29105"/>
    </ligand>
</feature>
<evidence type="ECO:0000313" key="4">
    <source>
        <dbReference type="EMBL" id="GEO82219.1"/>
    </source>
</evidence>
<keyword evidence="1 3" id="KW-0479">Metal-binding</keyword>
<dbReference type="SUPFAM" id="SSF57716">
    <property type="entry name" value="Glucocorticoid receptor-like (DNA-binding domain)"/>
    <property type="match status" value="1"/>
</dbReference>
<keyword evidence="2 3" id="KW-0862">Zinc</keyword>
<keyword evidence="5" id="KW-1185">Reference proteome</keyword>
<dbReference type="Proteomes" id="UP000321567">
    <property type="component" value="Unassembled WGS sequence"/>
</dbReference>
<dbReference type="EMBL" id="BJZO01000066">
    <property type="protein sequence ID" value="GEO82219.1"/>
    <property type="molecule type" value="Genomic_DNA"/>
</dbReference>
<evidence type="ECO:0000256" key="3">
    <source>
        <dbReference type="HAMAP-Rule" id="MF_00649"/>
    </source>
</evidence>
<dbReference type="Gene3D" id="3.30.50.10">
    <property type="entry name" value="Erythroid Transcription Factor GATA-1, subunit A"/>
    <property type="match status" value="1"/>
</dbReference>
<name>A0A512H9U5_9PROT</name>